<dbReference type="Gene3D" id="3.40.50.300">
    <property type="entry name" value="P-loop containing nucleotide triphosphate hydrolases"/>
    <property type="match status" value="1"/>
</dbReference>
<dbReference type="GO" id="GO:0006355">
    <property type="term" value="P:regulation of DNA-templated transcription"/>
    <property type="evidence" value="ECO:0007669"/>
    <property type="project" value="InterPro"/>
</dbReference>
<accession>A0A1H8N7J9</accession>
<dbReference type="Pfam" id="PF03704">
    <property type="entry name" value="BTAD"/>
    <property type="match status" value="1"/>
</dbReference>
<dbReference type="InterPro" id="IPR027417">
    <property type="entry name" value="P-loop_NTPase"/>
</dbReference>
<dbReference type="PANTHER" id="PTHR47691">
    <property type="entry name" value="REGULATOR-RELATED"/>
    <property type="match status" value="1"/>
</dbReference>
<evidence type="ECO:0000256" key="2">
    <source>
        <dbReference type="ARBA" id="ARBA00023012"/>
    </source>
</evidence>
<dbReference type="InterPro" id="IPR016032">
    <property type="entry name" value="Sig_transdc_resp-reg_C-effctor"/>
</dbReference>
<evidence type="ECO:0000259" key="6">
    <source>
        <dbReference type="PROSITE" id="PS51755"/>
    </source>
</evidence>
<dbReference type="GO" id="GO:0003677">
    <property type="term" value="F:DNA binding"/>
    <property type="evidence" value="ECO:0007669"/>
    <property type="project" value="UniProtKB-UniRule"/>
</dbReference>
<dbReference type="PRINTS" id="PR00364">
    <property type="entry name" value="DISEASERSIST"/>
</dbReference>
<dbReference type="Gene3D" id="1.10.10.10">
    <property type="entry name" value="Winged helix-like DNA-binding domain superfamily/Winged helix DNA-binding domain"/>
    <property type="match status" value="1"/>
</dbReference>
<dbReference type="Pfam" id="PF00486">
    <property type="entry name" value="Trans_reg_C"/>
    <property type="match status" value="1"/>
</dbReference>
<dbReference type="Proteomes" id="UP000181951">
    <property type="component" value="Unassembled WGS sequence"/>
</dbReference>
<dbReference type="InterPro" id="IPR049945">
    <property type="entry name" value="AAA_22"/>
</dbReference>
<feature type="compositionally biased region" description="Low complexity" evidence="5">
    <location>
        <begin position="265"/>
        <end position="277"/>
    </location>
</feature>
<dbReference type="InterPro" id="IPR005158">
    <property type="entry name" value="BTAD"/>
</dbReference>
<name>A0A1H8N7J9_9ACTN</name>
<dbReference type="PANTHER" id="PTHR47691:SF3">
    <property type="entry name" value="HTH-TYPE TRANSCRIPTIONAL REGULATOR RV0890C-RELATED"/>
    <property type="match status" value="1"/>
</dbReference>
<feature type="compositionally biased region" description="Pro residues" evidence="5">
    <location>
        <begin position="252"/>
        <end position="264"/>
    </location>
</feature>
<dbReference type="InterPro" id="IPR036388">
    <property type="entry name" value="WH-like_DNA-bd_sf"/>
</dbReference>
<sequence length="1144" mass="122584">MLRNNGRVRYAILGTTQALRADGTASAPAGGRLRALLTALALRPGRVVGADTLIDEVWDGDPPAGASGALQALVGRLRRTLGHDAVRSVDGGYLLDAARDDVDLYRFERLAEEGARALADGDAVKAAGLLGDALALWRGPALADLPDRATAAVRVEALRVDALRQRLTAELALGRADRILPELAQLAAAHPLDEPLRALHIRALRAAGRTADALTAYEAVRRDLADQLGTDPSVELRRLHAELLTPDALPAPAGPAPVPAPAPAPAAATAAAERPGPSRAAGNSRARLTSFVGREADLAAVGEDLARARLVTLTGPGGTGKTRLSQEAGDRLADRWPDGVWYAELAPVSDPGTLPEAVISALGLRETHLRGGATEAAMAADAKRKDAVRQLADYCAGRTLLLVLDNCEHVIDAAAALAERLLAECPGLSVLATSREPLGVPGESVRPLDPLPDPPALRLLADRGAAARPGFSVEDDPEACAELCHRLDGLPLAIELAAARLRSLSPRQLADRLDDRFRLLTGGSRTLLPRQQTLRAVVDWSWDLMEPVERVMLRRLAVFRGGWTLEAAESVCADPRPESGDGDRIDGLDVAALLGSLVDKSLVLADVNGDGARYRMLETISEYSGERLDASGERAAVEARHIAFFRELARCADRQLRGRDQLVWFERLEREHENLRAALRRAVAAGDEQQALVLVLGCAWFWEVRHYQSERRQWPAAVSALGPDPFLEPPGQDPVPLGPLEGPLPLEGERLAEARRWVRVVELTANDGQNDWWNDPQLAKVGAGMIAAYPPHLPQAARFPGILRPYGAFFCGDFARLPQLVDEAVQACRRHGRDWELAFSLQLRAKVNNDVLERAHTAVDDVSESRRLFERLGDEWGVAETLSAEAEGAGNSGDYARAAECCRRGIVLAAKIGSHQHVPVLTVRLGEALVNAGERDEGMRLLYEGVAEAERFGAMNDGAAFYGKMLLTMALSRDGQHEEALALVEETMRGDVLRGQPNFIAGILAGVKGYLIGRLGRPEEGLRMLGDGIAVLAGHALANVITPRLGVLLAPGAIELLALLSEAGARDAGRLDDLAGRRARRAVMLACAHERLRPQVIPPAEAKLLGEVLERLRALLGDAAFAAAYAEGDGLSVDETVALMRDVD</sequence>
<keyword evidence="2" id="KW-0902">Two-component regulatory system</keyword>
<evidence type="ECO:0000256" key="1">
    <source>
        <dbReference type="ARBA" id="ARBA00005820"/>
    </source>
</evidence>
<feature type="DNA-binding region" description="OmpR/PhoB-type" evidence="4">
    <location>
        <begin position="1"/>
        <end position="97"/>
    </location>
</feature>
<dbReference type="Gene3D" id="1.25.40.10">
    <property type="entry name" value="Tetratricopeptide repeat domain"/>
    <property type="match status" value="2"/>
</dbReference>
<evidence type="ECO:0000256" key="5">
    <source>
        <dbReference type="SAM" id="MobiDB-lite"/>
    </source>
</evidence>
<gene>
    <name evidence="7" type="ORF">SAMN05216267_102148</name>
</gene>
<evidence type="ECO:0000313" key="8">
    <source>
        <dbReference type="Proteomes" id="UP000181951"/>
    </source>
</evidence>
<dbReference type="PROSITE" id="PS51755">
    <property type="entry name" value="OMPR_PHOB"/>
    <property type="match status" value="1"/>
</dbReference>
<dbReference type="SUPFAM" id="SSF48452">
    <property type="entry name" value="TPR-like"/>
    <property type="match status" value="2"/>
</dbReference>
<evidence type="ECO:0000256" key="4">
    <source>
        <dbReference type="PROSITE-ProRule" id="PRU01091"/>
    </source>
</evidence>
<dbReference type="STRING" id="310780.SAMN05216267_102148"/>
<dbReference type="InterPro" id="IPR011990">
    <property type="entry name" value="TPR-like_helical_dom_sf"/>
</dbReference>
<dbReference type="CDD" id="cd15831">
    <property type="entry name" value="BTAD"/>
    <property type="match status" value="1"/>
</dbReference>
<dbReference type="Pfam" id="PF13401">
    <property type="entry name" value="AAA_22"/>
    <property type="match status" value="1"/>
</dbReference>
<dbReference type="SMART" id="SM00862">
    <property type="entry name" value="Trans_reg_C"/>
    <property type="match status" value="1"/>
</dbReference>
<dbReference type="GO" id="GO:0000160">
    <property type="term" value="P:phosphorelay signal transduction system"/>
    <property type="evidence" value="ECO:0007669"/>
    <property type="project" value="UniProtKB-KW"/>
</dbReference>
<evidence type="ECO:0000313" key="7">
    <source>
        <dbReference type="EMBL" id="SEO25413.1"/>
    </source>
</evidence>
<keyword evidence="8" id="KW-1185">Reference proteome</keyword>
<dbReference type="InterPro" id="IPR001867">
    <property type="entry name" value="OmpR/PhoB-type_DNA-bd"/>
</dbReference>
<dbReference type="SMART" id="SM01043">
    <property type="entry name" value="BTAD"/>
    <property type="match status" value="1"/>
</dbReference>
<feature type="region of interest" description="Disordered" evidence="5">
    <location>
        <begin position="247"/>
        <end position="285"/>
    </location>
</feature>
<dbReference type="AlphaFoldDB" id="A0A1H8N7J9"/>
<organism evidence="7 8">
    <name type="scientific">Actinacidiphila rubida</name>
    <dbReference type="NCBI Taxonomy" id="310780"/>
    <lineage>
        <taxon>Bacteria</taxon>
        <taxon>Bacillati</taxon>
        <taxon>Actinomycetota</taxon>
        <taxon>Actinomycetes</taxon>
        <taxon>Kitasatosporales</taxon>
        <taxon>Streptomycetaceae</taxon>
        <taxon>Actinacidiphila</taxon>
    </lineage>
</organism>
<protein>
    <submittedName>
        <fullName evidence="7">Predicted ATPase</fullName>
    </submittedName>
</protein>
<reference evidence="7 8" key="1">
    <citation type="submission" date="2016-10" db="EMBL/GenBank/DDBJ databases">
        <authorList>
            <person name="de Groot N.N."/>
        </authorList>
    </citation>
    <scope>NUCLEOTIDE SEQUENCE [LARGE SCALE GENOMIC DNA]</scope>
    <source>
        <strain evidence="7 8">CGMCC 4.2026</strain>
    </source>
</reference>
<keyword evidence="3 4" id="KW-0238">DNA-binding</keyword>
<evidence type="ECO:0000256" key="3">
    <source>
        <dbReference type="ARBA" id="ARBA00023125"/>
    </source>
</evidence>
<feature type="domain" description="OmpR/PhoB-type" evidence="6">
    <location>
        <begin position="1"/>
        <end position="97"/>
    </location>
</feature>
<dbReference type="SUPFAM" id="SSF46894">
    <property type="entry name" value="C-terminal effector domain of the bipartite response regulators"/>
    <property type="match status" value="1"/>
</dbReference>
<proteinExistence type="inferred from homology"/>
<comment type="similarity">
    <text evidence="1">Belongs to the AfsR/DnrI/RedD regulatory family.</text>
</comment>
<dbReference type="EMBL" id="FODD01000021">
    <property type="protein sequence ID" value="SEO25413.1"/>
    <property type="molecule type" value="Genomic_DNA"/>
</dbReference>
<dbReference type="SUPFAM" id="SSF52540">
    <property type="entry name" value="P-loop containing nucleoside triphosphate hydrolases"/>
    <property type="match status" value="1"/>
</dbReference>